<reference evidence="1 2" key="1">
    <citation type="journal article" date="2018" name="PLoS Genet.">
        <title>Population sequencing reveals clonal diversity and ancestral inbreeding in the grapevine cultivar Chardonnay.</title>
        <authorList>
            <person name="Roach M.J."/>
            <person name="Johnson D.L."/>
            <person name="Bohlmann J."/>
            <person name="van Vuuren H.J."/>
            <person name="Jones S.J."/>
            <person name="Pretorius I.S."/>
            <person name="Schmidt S.A."/>
            <person name="Borneman A.R."/>
        </authorList>
    </citation>
    <scope>NUCLEOTIDE SEQUENCE [LARGE SCALE GENOMIC DNA]</scope>
    <source>
        <strain evidence="2">cv. Chardonnay</strain>
        <tissue evidence="1">Leaf</tissue>
    </source>
</reference>
<sequence>MANCFVLYRPRKRPIPLAAAARHKKVLQVVKEDGKILEYRAPMLVKDMLIKFPGYGFALSPEALQPLPPSYQLKAGHVYHLLPLYDPVQIASPAHNSPSVDLDSANGTKRIKVIITKHQLQELLLQKVSVEEMLSGLQKDAWDGVHSSVKRWRPLLETIPEVGKMDAKPPGNQKKKLIIQNPTQICLAPSVSLWLVYHTASCLASGLAIRYIILRRRKESCPDRVIEMPFSLTCPFAIFDNSENKKLGKPGLVRLSCAMGMNKAPYHDWPLSGHAM</sequence>
<gene>
    <name evidence="1" type="ORF">CK203_072201</name>
</gene>
<protein>
    <submittedName>
        <fullName evidence="1">Uncharacterized protein</fullName>
    </submittedName>
</protein>
<dbReference type="Pfam" id="PF14009">
    <property type="entry name" value="PADRE"/>
    <property type="match status" value="1"/>
</dbReference>
<comment type="caution">
    <text evidence="1">The sequence shown here is derived from an EMBL/GenBank/DDBJ whole genome shotgun (WGS) entry which is preliminary data.</text>
</comment>
<dbReference type="InterPro" id="IPR025322">
    <property type="entry name" value="PADRE_dom"/>
</dbReference>
<dbReference type="Proteomes" id="UP000288805">
    <property type="component" value="Unassembled WGS sequence"/>
</dbReference>
<dbReference type="AlphaFoldDB" id="A0A438BV25"/>
<accession>A0A438BV25</accession>
<dbReference type="PANTHER" id="PTHR33148">
    <property type="entry name" value="PLASTID MOVEMENT IMPAIRED PROTEIN-RELATED"/>
    <property type="match status" value="1"/>
</dbReference>
<dbReference type="PANTHER" id="PTHR33148:SF2">
    <property type="entry name" value="DUF4228 DOMAIN-CONTAINING PROTEIN"/>
    <property type="match status" value="1"/>
</dbReference>
<evidence type="ECO:0000313" key="1">
    <source>
        <dbReference type="EMBL" id="RVW14845.1"/>
    </source>
</evidence>
<dbReference type="OrthoDB" id="1908589at2759"/>
<organism evidence="1 2">
    <name type="scientific">Vitis vinifera</name>
    <name type="common">Grape</name>
    <dbReference type="NCBI Taxonomy" id="29760"/>
    <lineage>
        <taxon>Eukaryota</taxon>
        <taxon>Viridiplantae</taxon>
        <taxon>Streptophyta</taxon>
        <taxon>Embryophyta</taxon>
        <taxon>Tracheophyta</taxon>
        <taxon>Spermatophyta</taxon>
        <taxon>Magnoliopsida</taxon>
        <taxon>eudicotyledons</taxon>
        <taxon>Gunneridae</taxon>
        <taxon>Pentapetalae</taxon>
        <taxon>rosids</taxon>
        <taxon>Vitales</taxon>
        <taxon>Vitaceae</taxon>
        <taxon>Viteae</taxon>
        <taxon>Vitis</taxon>
    </lineage>
</organism>
<proteinExistence type="predicted"/>
<evidence type="ECO:0000313" key="2">
    <source>
        <dbReference type="Proteomes" id="UP000288805"/>
    </source>
</evidence>
<name>A0A438BV25_VITVI</name>
<dbReference type="EMBL" id="QGNW01002610">
    <property type="protein sequence ID" value="RVW14845.1"/>
    <property type="molecule type" value="Genomic_DNA"/>
</dbReference>